<evidence type="ECO:0000313" key="2">
    <source>
        <dbReference type="RefSeq" id="XP_016444483.1"/>
    </source>
</evidence>
<evidence type="ECO:0000259" key="1">
    <source>
        <dbReference type="Pfam" id="PF10551"/>
    </source>
</evidence>
<proteinExistence type="predicted"/>
<dbReference type="RefSeq" id="XP_016444483.1">
    <property type="nucleotide sequence ID" value="XM_016588997.1"/>
</dbReference>
<dbReference type="OrthoDB" id="1305728at2759"/>
<dbReference type="InterPro" id="IPR018289">
    <property type="entry name" value="MULE_transposase_dom"/>
</dbReference>
<dbReference type="PANTHER" id="PTHR31973">
    <property type="entry name" value="POLYPROTEIN, PUTATIVE-RELATED"/>
    <property type="match status" value="1"/>
</dbReference>
<feature type="domain" description="MULE transposase" evidence="1">
    <location>
        <begin position="11"/>
        <end position="104"/>
    </location>
</feature>
<dbReference type="PaxDb" id="4097-A0A1S3XX17"/>
<dbReference type="STRING" id="4097.A0A1S3XX17"/>
<organism evidence="2">
    <name type="scientific">Nicotiana tabacum</name>
    <name type="common">Common tobacco</name>
    <dbReference type="NCBI Taxonomy" id="4097"/>
    <lineage>
        <taxon>Eukaryota</taxon>
        <taxon>Viridiplantae</taxon>
        <taxon>Streptophyta</taxon>
        <taxon>Embryophyta</taxon>
        <taxon>Tracheophyta</taxon>
        <taxon>Spermatophyta</taxon>
        <taxon>Magnoliopsida</taxon>
        <taxon>eudicotyledons</taxon>
        <taxon>Gunneridae</taxon>
        <taxon>Pentapetalae</taxon>
        <taxon>asterids</taxon>
        <taxon>lamiids</taxon>
        <taxon>Solanales</taxon>
        <taxon>Solanaceae</taxon>
        <taxon>Nicotianoideae</taxon>
        <taxon>Nicotianeae</taxon>
        <taxon>Nicotiana</taxon>
    </lineage>
</organism>
<dbReference type="PANTHER" id="PTHR31973:SF189">
    <property type="entry name" value="TRANSPOSASE, MUDR, PLANT, MULE TRANSPOSASE DOMAIN PROTEIN-RELATED"/>
    <property type="match status" value="1"/>
</dbReference>
<dbReference type="Pfam" id="PF10551">
    <property type="entry name" value="MULE"/>
    <property type="match status" value="1"/>
</dbReference>
<dbReference type="OMA" id="ICTNACK"/>
<protein>
    <recommendedName>
        <fullName evidence="1">MULE transposase domain-containing protein</fullName>
    </recommendedName>
</protein>
<dbReference type="KEGG" id="nta:107769754"/>
<reference evidence="2" key="1">
    <citation type="submission" date="2025-08" db="UniProtKB">
        <authorList>
            <consortium name="RefSeq"/>
        </authorList>
    </citation>
    <scope>IDENTIFICATION</scope>
</reference>
<accession>A0A1S3XX17</accession>
<sequence length="253" mass="30135">MGFKSGLRPFIGLDGTFLKGKCKGQLLVVVAQDSMRHFYPLAWSVVDKETKVKWSWFLRLLQLSLDLKMGEGITFISDMQKDLIDSVHLVLPEAHHRYCVRHIEVNWWKKWGHGEYKKYLWWAAWSTFEEDFKDQLRNMAQVDKDGKEAVEHLMKYPPESWSRAYFDTVCKNYSVDNNLTVSFNSWIKEARFKPIIKMLEDIRVKVMNLLREHESDMMSWSNEFSPQIMQLYNQYLKLQTSVMFIPMVKKDMK</sequence>
<dbReference type="AlphaFoldDB" id="A0A1S3XX17"/>
<name>A0A1S3XX17_TOBAC</name>
<gene>
    <name evidence="2" type="primary">LOC107769754</name>
</gene>